<keyword evidence="2" id="KW-1185">Reference proteome</keyword>
<proteinExistence type="predicted"/>
<dbReference type="EMBL" id="JBBMFD010000037">
    <property type="protein sequence ID" value="MEQ2441712.1"/>
    <property type="molecule type" value="Genomic_DNA"/>
</dbReference>
<dbReference type="Proteomes" id="UP001489509">
    <property type="component" value="Unassembled WGS sequence"/>
</dbReference>
<organism evidence="1 2">
    <name type="scientific">Solibaculum intestinale</name>
    <dbReference type="NCBI Taxonomy" id="3133165"/>
    <lineage>
        <taxon>Bacteria</taxon>
        <taxon>Bacillati</taxon>
        <taxon>Bacillota</taxon>
        <taxon>Clostridia</taxon>
        <taxon>Eubacteriales</taxon>
        <taxon>Oscillospiraceae</taxon>
        <taxon>Solibaculum</taxon>
    </lineage>
</organism>
<comment type="caution">
    <text evidence="1">The sequence shown here is derived from an EMBL/GenBank/DDBJ whole genome shotgun (WGS) entry which is preliminary data.</text>
</comment>
<dbReference type="RefSeq" id="WP_349220975.1">
    <property type="nucleotide sequence ID" value="NZ_JBBMFD010000037.1"/>
</dbReference>
<sequence>MAGIKIETPRGAVFTDGKSSAKLVWNQNFGAQRSEGFSRVQKFVDSEVLRLDAPYMPIKTGMLIKSGTLGTVIGSGEVNYLAPYAAKQYYHTSTSRSYDAQRGGQWFERMKIDHKDEILRGAKKLGGCK</sequence>
<evidence type="ECO:0008006" key="3">
    <source>
        <dbReference type="Google" id="ProtNLM"/>
    </source>
</evidence>
<reference evidence="1 2" key="1">
    <citation type="submission" date="2024-03" db="EMBL/GenBank/DDBJ databases">
        <title>Human intestinal bacterial collection.</title>
        <authorList>
            <person name="Pauvert C."/>
            <person name="Hitch T.C.A."/>
            <person name="Clavel T."/>
        </authorList>
    </citation>
    <scope>NUCLEOTIDE SEQUENCE [LARGE SCALE GENOMIC DNA]</scope>
    <source>
        <strain evidence="1 2">CLA-JM-H44</strain>
    </source>
</reference>
<protein>
    <recommendedName>
        <fullName evidence="3">Capsid protein</fullName>
    </recommendedName>
</protein>
<accession>A0ABV1E334</accession>
<name>A0ABV1E334_9FIRM</name>
<evidence type="ECO:0000313" key="2">
    <source>
        <dbReference type="Proteomes" id="UP001489509"/>
    </source>
</evidence>
<evidence type="ECO:0000313" key="1">
    <source>
        <dbReference type="EMBL" id="MEQ2441712.1"/>
    </source>
</evidence>
<gene>
    <name evidence="1" type="ORF">WMO26_12815</name>
</gene>